<evidence type="ECO:0000313" key="2">
    <source>
        <dbReference type="Proteomes" id="UP001054837"/>
    </source>
</evidence>
<sequence>MAKNKQYKTKRENRGILTRRRSEVECRVDVSVDCRCFYTDVSSHKFPAPKPLNILGDSETPEEMKKLVGENPQVRQDGLLFLHSFLLVFSESNIL</sequence>
<gene>
    <name evidence="1" type="ORF">CDAR_381231</name>
</gene>
<dbReference type="Proteomes" id="UP001054837">
    <property type="component" value="Unassembled WGS sequence"/>
</dbReference>
<dbReference type="EMBL" id="BPLQ01003092">
    <property type="protein sequence ID" value="GIX97881.1"/>
    <property type="molecule type" value="Genomic_DNA"/>
</dbReference>
<protein>
    <submittedName>
        <fullName evidence="1">Uncharacterized protein</fullName>
    </submittedName>
</protein>
<comment type="caution">
    <text evidence="1">The sequence shown here is derived from an EMBL/GenBank/DDBJ whole genome shotgun (WGS) entry which is preliminary data.</text>
</comment>
<evidence type="ECO:0000313" key="1">
    <source>
        <dbReference type="EMBL" id="GIX97881.1"/>
    </source>
</evidence>
<accession>A0AAV4PP04</accession>
<proteinExistence type="predicted"/>
<name>A0AAV4PP04_9ARAC</name>
<dbReference type="AlphaFoldDB" id="A0AAV4PP04"/>
<organism evidence="1 2">
    <name type="scientific">Caerostris darwini</name>
    <dbReference type="NCBI Taxonomy" id="1538125"/>
    <lineage>
        <taxon>Eukaryota</taxon>
        <taxon>Metazoa</taxon>
        <taxon>Ecdysozoa</taxon>
        <taxon>Arthropoda</taxon>
        <taxon>Chelicerata</taxon>
        <taxon>Arachnida</taxon>
        <taxon>Araneae</taxon>
        <taxon>Araneomorphae</taxon>
        <taxon>Entelegynae</taxon>
        <taxon>Araneoidea</taxon>
        <taxon>Araneidae</taxon>
        <taxon>Caerostris</taxon>
    </lineage>
</organism>
<reference evidence="1 2" key="1">
    <citation type="submission" date="2021-06" db="EMBL/GenBank/DDBJ databases">
        <title>Caerostris darwini draft genome.</title>
        <authorList>
            <person name="Kono N."/>
            <person name="Arakawa K."/>
        </authorList>
    </citation>
    <scope>NUCLEOTIDE SEQUENCE [LARGE SCALE GENOMIC DNA]</scope>
</reference>
<keyword evidence="2" id="KW-1185">Reference proteome</keyword>